<name>A0ABN2U544_9MICC</name>
<sequence>MSQATTEPQKTTSRKVKALLAGGLVLGVGAAVTLAAWTDQEWAEGIFSTGSFNIESSVSGEEGSFNDHTPEEDGVAALTFELAGADNMAPDDTVSAPFVLRLDESTTYNAEVNLDSASVDGPNGQNLTYGITEVASVEECTANASGTTVVPTGTAMTSAEGANLVELTAGAEEAAGAPSVLCFEVSAGEELVEGASTTAQWQFIGRSTDE</sequence>
<protein>
    <recommendedName>
        <fullName evidence="3">SipW-cognate class signal peptide</fullName>
    </recommendedName>
</protein>
<proteinExistence type="predicted"/>
<evidence type="ECO:0000313" key="2">
    <source>
        <dbReference type="Proteomes" id="UP001501461"/>
    </source>
</evidence>
<dbReference type="RefSeq" id="WP_343956010.1">
    <property type="nucleotide sequence ID" value="NZ_BAAAMN010000008.1"/>
</dbReference>
<keyword evidence="2" id="KW-1185">Reference proteome</keyword>
<dbReference type="Proteomes" id="UP001501461">
    <property type="component" value="Unassembled WGS sequence"/>
</dbReference>
<gene>
    <name evidence="1" type="ORF">GCM10009720_04950</name>
</gene>
<reference evidence="1 2" key="1">
    <citation type="journal article" date="2019" name="Int. J. Syst. Evol. Microbiol.">
        <title>The Global Catalogue of Microorganisms (GCM) 10K type strain sequencing project: providing services to taxonomists for standard genome sequencing and annotation.</title>
        <authorList>
            <consortium name="The Broad Institute Genomics Platform"/>
            <consortium name="The Broad Institute Genome Sequencing Center for Infectious Disease"/>
            <person name="Wu L."/>
            <person name="Ma J."/>
        </authorList>
    </citation>
    <scope>NUCLEOTIDE SEQUENCE [LARGE SCALE GENOMIC DNA]</scope>
    <source>
        <strain evidence="1 2">JCM 13595</strain>
    </source>
</reference>
<dbReference type="InterPro" id="IPR023833">
    <property type="entry name" value="Signal_pept_SipW-depend-type"/>
</dbReference>
<comment type="caution">
    <text evidence="1">The sequence shown here is derived from an EMBL/GenBank/DDBJ whole genome shotgun (WGS) entry which is preliminary data.</text>
</comment>
<dbReference type="NCBIfam" id="TIGR04088">
    <property type="entry name" value="cognate_SipW"/>
    <property type="match status" value="1"/>
</dbReference>
<accession>A0ABN2U544</accession>
<evidence type="ECO:0008006" key="3">
    <source>
        <dbReference type="Google" id="ProtNLM"/>
    </source>
</evidence>
<dbReference type="EMBL" id="BAAAMN010000008">
    <property type="protein sequence ID" value="GAA2028179.1"/>
    <property type="molecule type" value="Genomic_DNA"/>
</dbReference>
<evidence type="ECO:0000313" key="1">
    <source>
        <dbReference type="EMBL" id="GAA2028179.1"/>
    </source>
</evidence>
<organism evidence="1 2">
    <name type="scientific">Yaniella flava</name>
    <dbReference type="NCBI Taxonomy" id="287930"/>
    <lineage>
        <taxon>Bacteria</taxon>
        <taxon>Bacillati</taxon>
        <taxon>Actinomycetota</taxon>
        <taxon>Actinomycetes</taxon>
        <taxon>Micrococcales</taxon>
        <taxon>Micrococcaceae</taxon>
        <taxon>Yaniella</taxon>
    </lineage>
</organism>